<evidence type="ECO:0000256" key="2">
    <source>
        <dbReference type="ARBA" id="ARBA00006236"/>
    </source>
</evidence>
<feature type="transmembrane region" description="Helical" evidence="8">
    <location>
        <begin position="23"/>
        <end position="48"/>
    </location>
</feature>
<evidence type="ECO:0000256" key="8">
    <source>
        <dbReference type="RuleBase" id="RU365088"/>
    </source>
</evidence>
<keyword evidence="5 8" id="KW-0812">Transmembrane</keyword>
<name>A0ABP9MBF6_9GAMM</name>
<dbReference type="PROSITE" id="PS50850">
    <property type="entry name" value="MFS"/>
    <property type="match status" value="1"/>
</dbReference>
<feature type="transmembrane region" description="Helical" evidence="8">
    <location>
        <begin position="233"/>
        <end position="251"/>
    </location>
</feature>
<dbReference type="PRINTS" id="PR01036">
    <property type="entry name" value="TCRTETB"/>
</dbReference>
<comment type="subcellular location">
    <subcellularLocation>
        <location evidence="8">Cell inner membrane</location>
        <topology evidence="8">Multi-pass membrane protein</topology>
    </subcellularLocation>
    <subcellularLocation>
        <location evidence="1">Cell membrane</location>
        <topology evidence="1">Multi-pass membrane protein</topology>
    </subcellularLocation>
</comment>
<dbReference type="EMBL" id="BAABKE010000001">
    <property type="protein sequence ID" value="GAA5094090.1"/>
    <property type="molecule type" value="Genomic_DNA"/>
</dbReference>
<feature type="transmembrane region" description="Helical" evidence="8">
    <location>
        <begin position="390"/>
        <end position="409"/>
    </location>
</feature>
<dbReference type="InterPro" id="IPR011701">
    <property type="entry name" value="MFS"/>
</dbReference>
<evidence type="ECO:0000256" key="5">
    <source>
        <dbReference type="ARBA" id="ARBA00022692"/>
    </source>
</evidence>
<comment type="caution">
    <text evidence="10">The sequence shown here is derived from an EMBL/GenBank/DDBJ whole genome shotgun (WGS) entry which is preliminary data.</text>
</comment>
<feature type="transmembrane region" description="Helical" evidence="8">
    <location>
        <begin position="68"/>
        <end position="87"/>
    </location>
</feature>
<organism evidence="10 11">
    <name type="scientific">Wohlfahrtiimonas larvae</name>
    <dbReference type="NCBI Taxonomy" id="1157986"/>
    <lineage>
        <taxon>Bacteria</taxon>
        <taxon>Pseudomonadati</taxon>
        <taxon>Pseudomonadota</taxon>
        <taxon>Gammaproteobacteria</taxon>
        <taxon>Cardiobacteriales</taxon>
        <taxon>Ignatzschineriaceae</taxon>
        <taxon>Wohlfahrtiimonas</taxon>
    </lineage>
</organism>
<keyword evidence="3 8" id="KW-0813">Transport</keyword>
<feature type="transmembrane region" description="Helical" evidence="8">
    <location>
        <begin position="271"/>
        <end position="288"/>
    </location>
</feature>
<dbReference type="Pfam" id="PF07690">
    <property type="entry name" value="MFS_1"/>
    <property type="match status" value="1"/>
</dbReference>
<dbReference type="InterPro" id="IPR004812">
    <property type="entry name" value="Efflux_drug-R_Bcr/CmlA"/>
</dbReference>
<protein>
    <recommendedName>
        <fullName evidence="8">Bcr/CflA family efflux transporter</fullName>
    </recommendedName>
</protein>
<keyword evidence="11" id="KW-1185">Reference proteome</keyword>
<dbReference type="SUPFAM" id="SSF103473">
    <property type="entry name" value="MFS general substrate transporter"/>
    <property type="match status" value="1"/>
</dbReference>
<feature type="transmembrane region" description="Helical" evidence="8">
    <location>
        <begin position="361"/>
        <end position="384"/>
    </location>
</feature>
<proteinExistence type="inferred from homology"/>
<dbReference type="InterPro" id="IPR036259">
    <property type="entry name" value="MFS_trans_sf"/>
</dbReference>
<keyword evidence="6 8" id="KW-1133">Transmembrane helix</keyword>
<evidence type="ECO:0000259" key="9">
    <source>
        <dbReference type="PROSITE" id="PS50850"/>
    </source>
</evidence>
<evidence type="ECO:0000313" key="10">
    <source>
        <dbReference type="EMBL" id="GAA5094090.1"/>
    </source>
</evidence>
<evidence type="ECO:0000256" key="3">
    <source>
        <dbReference type="ARBA" id="ARBA00022448"/>
    </source>
</evidence>
<keyword evidence="8" id="KW-0997">Cell inner membrane</keyword>
<keyword evidence="7 8" id="KW-0472">Membrane</keyword>
<dbReference type="NCBIfam" id="TIGR00710">
    <property type="entry name" value="efflux_Bcr_CflA"/>
    <property type="match status" value="1"/>
</dbReference>
<feature type="transmembrane region" description="Helical" evidence="8">
    <location>
        <begin position="183"/>
        <end position="203"/>
    </location>
</feature>
<reference evidence="11" key="1">
    <citation type="journal article" date="2019" name="Int. J. Syst. Evol. Microbiol.">
        <title>The Global Catalogue of Microorganisms (GCM) 10K type strain sequencing project: providing services to taxonomists for standard genome sequencing and annotation.</title>
        <authorList>
            <consortium name="The Broad Institute Genomics Platform"/>
            <consortium name="The Broad Institute Genome Sequencing Center for Infectious Disease"/>
            <person name="Wu L."/>
            <person name="Ma J."/>
        </authorList>
    </citation>
    <scope>NUCLEOTIDE SEQUENCE [LARGE SCALE GENOMIC DNA]</scope>
    <source>
        <strain evidence="11">JCM 18424</strain>
    </source>
</reference>
<feature type="transmembrane region" description="Helical" evidence="8">
    <location>
        <begin position="94"/>
        <end position="114"/>
    </location>
</feature>
<evidence type="ECO:0000256" key="7">
    <source>
        <dbReference type="ARBA" id="ARBA00023136"/>
    </source>
</evidence>
<accession>A0ABP9MBF6</accession>
<dbReference type="Gene3D" id="1.20.1720.10">
    <property type="entry name" value="Multidrug resistance protein D"/>
    <property type="match status" value="1"/>
</dbReference>
<dbReference type="CDD" id="cd17320">
    <property type="entry name" value="MFS_MdfA_MDR_like"/>
    <property type="match status" value="1"/>
</dbReference>
<feature type="transmembrane region" description="Helical" evidence="8">
    <location>
        <begin position="120"/>
        <end position="141"/>
    </location>
</feature>
<evidence type="ECO:0000313" key="11">
    <source>
        <dbReference type="Proteomes" id="UP001500631"/>
    </source>
</evidence>
<comment type="similarity">
    <text evidence="2 8">Belongs to the major facilitator superfamily. Bcr/CmlA family.</text>
</comment>
<dbReference type="InterPro" id="IPR020846">
    <property type="entry name" value="MFS_dom"/>
</dbReference>
<dbReference type="PANTHER" id="PTHR23502">
    <property type="entry name" value="MAJOR FACILITATOR SUPERFAMILY"/>
    <property type="match status" value="1"/>
</dbReference>
<keyword evidence="4" id="KW-1003">Cell membrane</keyword>
<dbReference type="PANTHER" id="PTHR23502:SF132">
    <property type="entry name" value="POLYAMINE TRANSPORTER 2-RELATED"/>
    <property type="match status" value="1"/>
</dbReference>
<sequence>MEVILNNERMDFMNISQTAQKRVIISASLIILMALLTALDSMAIDMYLPGMLDIGKEFNESPGRVQQTLAIFLAGLAIGQGLYGPVLDRYGRKVPLLIGIMIFIVGSVMCALAPTLEWLLAARFIQAIGAAAGLVTPRAIISDTCDLNESAKVFSLLMNAMMLGPIVAPILGGLVLDVSNWRVIFWVIAFVGLISLIWGWKQIPDSLPVEKRMPMNIKNIVITYGSQMTNQKFMCYALSSGFAMSALFLYVSGSSFVYREHFHLSSSNFSYLFALNSAGLVFCGWLSNRLLMKGVSAHQLLVMGMLIHTVAALVLYCLTKFFAVPLIGYTALIAISIASLGLVLGNVTALTMYHGGEQAGAVSAVMGVLQYLLPAVTGYIVSLLIQNASILPLSIGICGFIGFVFLLFCKSEEK</sequence>
<evidence type="ECO:0000256" key="6">
    <source>
        <dbReference type="ARBA" id="ARBA00022989"/>
    </source>
</evidence>
<feature type="transmembrane region" description="Helical" evidence="8">
    <location>
        <begin position="300"/>
        <end position="323"/>
    </location>
</feature>
<feature type="transmembrane region" description="Helical" evidence="8">
    <location>
        <begin position="329"/>
        <end position="349"/>
    </location>
</feature>
<evidence type="ECO:0000256" key="4">
    <source>
        <dbReference type="ARBA" id="ARBA00022475"/>
    </source>
</evidence>
<feature type="domain" description="Major facilitator superfamily (MFS) profile" evidence="9">
    <location>
        <begin position="26"/>
        <end position="414"/>
    </location>
</feature>
<gene>
    <name evidence="10" type="ORF">GCM10023338_01870</name>
</gene>
<evidence type="ECO:0000256" key="1">
    <source>
        <dbReference type="ARBA" id="ARBA00004651"/>
    </source>
</evidence>
<dbReference type="Proteomes" id="UP001500631">
    <property type="component" value="Unassembled WGS sequence"/>
</dbReference>
<feature type="transmembrane region" description="Helical" evidence="8">
    <location>
        <begin position="153"/>
        <end position="171"/>
    </location>
</feature>